<feature type="signal peptide" evidence="3">
    <location>
        <begin position="1"/>
        <end position="20"/>
    </location>
</feature>
<name>A0ABZ2S3D3_9BURK</name>
<dbReference type="PANTHER" id="PTHR30483">
    <property type="entry name" value="LEUCINE-SPECIFIC-BINDING PROTEIN"/>
    <property type="match status" value="1"/>
</dbReference>
<dbReference type="PANTHER" id="PTHR30483:SF6">
    <property type="entry name" value="PERIPLASMIC BINDING PROTEIN OF ABC TRANSPORTER FOR NATURAL AMINO ACIDS"/>
    <property type="match status" value="1"/>
</dbReference>
<keyword evidence="2 3" id="KW-0732">Signal</keyword>
<dbReference type="CDD" id="cd06328">
    <property type="entry name" value="PBP1_SBP-like"/>
    <property type="match status" value="1"/>
</dbReference>
<dbReference type="InterPro" id="IPR028081">
    <property type="entry name" value="Leu-bd"/>
</dbReference>
<organism evidence="5 6">
    <name type="scientific">Achromobacter veterisilvae</name>
    <dbReference type="NCBI Taxonomy" id="2069367"/>
    <lineage>
        <taxon>Bacteria</taxon>
        <taxon>Pseudomonadati</taxon>
        <taxon>Pseudomonadota</taxon>
        <taxon>Betaproteobacteria</taxon>
        <taxon>Burkholderiales</taxon>
        <taxon>Alcaligenaceae</taxon>
        <taxon>Achromobacter</taxon>
    </lineage>
</organism>
<comment type="similarity">
    <text evidence="1">Belongs to the leucine-binding protein family.</text>
</comment>
<evidence type="ECO:0000313" key="6">
    <source>
        <dbReference type="Proteomes" id="UP001456224"/>
    </source>
</evidence>
<reference evidence="5 6" key="1">
    <citation type="submission" date="2024-03" db="EMBL/GenBank/DDBJ databases">
        <title>Reference genomes for the five species model microbial community.</title>
        <authorList>
            <person name="Padfield D."/>
        </authorList>
    </citation>
    <scope>NUCLEOTIDE SEQUENCE [LARGE SCALE GENOMIC DNA]</scope>
    <source>
        <strain evidence="5 6">AB1</strain>
    </source>
</reference>
<gene>
    <name evidence="5" type="ORF">WHX56_04280</name>
</gene>
<dbReference type="Gene3D" id="3.40.50.2300">
    <property type="match status" value="2"/>
</dbReference>
<dbReference type="Pfam" id="PF13458">
    <property type="entry name" value="Peripla_BP_6"/>
    <property type="match status" value="1"/>
</dbReference>
<dbReference type="InterPro" id="IPR028082">
    <property type="entry name" value="Peripla_BP_I"/>
</dbReference>
<accession>A0ABZ2S3D3</accession>
<feature type="chain" id="PRO_5046017444" evidence="3">
    <location>
        <begin position="21"/>
        <end position="390"/>
    </location>
</feature>
<dbReference type="SUPFAM" id="SSF53822">
    <property type="entry name" value="Periplasmic binding protein-like I"/>
    <property type="match status" value="1"/>
</dbReference>
<sequence length="390" mass="42082">MKRILLAALAGLCMSSAATAKDFVVAHVYDKTGPLEAYAKQTQNGLMLGLEYATQGTMTVAGRKIRVIEKDNQGKPDVARAQLASAYADDNADIAVGPTSSGVALAMLPIAEEYEKILLVEPAVADSITGDKWNRYIFRTGRNSSQDAIANAVAFDQAGTSIAMLAQDYAFGRDGVKAFKGALKNARIVHEEYLPANATDFTAGAQRLFDALKDKPGRKIIFILWAGAGNPFKIADLDPKRFGIEIATGGNTLAAMTPLKSLAGMEGATYYYYGIPKNPVNDWLVAEHQKRYGQPPDFFTAGGMSAGIAIAAALAKTAGNSDTDTLIKAMEGMSFDTPKGKMTFRPEDHQAMQSMYHFRIKNDPSVPWAVQDLVKEIAPDQMSVPIQNKR</sequence>
<keyword evidence="6" id="KW-1185">Reference proteome</keyword>
<evidence type="ECO:0000256" key="1">
    <source>
        <dbReference type="ARBA" id="ARBA00010062"/>
    </source>
</evidence>
<feature type="domain" description="Leucine-binding protein" evidence="4">
    <location>
        <begin position="25"/>
        <end position="362"/>
    </location>
</feature>
<evidence type="ECO:0000256" key="2">
    <source>
        <dbReference type="ARBA" id="ARBA00022729"/>
    </source>
</evidence>
<dbReference type="Proteomes" id="UP001456224">
    <property type="component" value="Chromosome"/>
</dbReference>
<evidence type="ECO:0000256" key="3">
    <source>
        <dbReference type="SAM" id="SignalP"/>
    </source>
</evidence>
<dbReference type="InterPro" id="IPR051010">
    <property type="entry name" value="BCAA_transport"/>
</dbReference>
<evidence type="ECO:0000259" key="4">
    <source>
        <dbReference type="Pfam" id="PF13458"/>
    </source>
</evidence>
<evidence type="ECO:0000313" key="5">
    <source>
        <dbReference type="EMBL" id="WXR74723.1"/>
    </source>
</evidence>
<protein>
    <submittedName>
        <fullName evidence="5">Substrate-binding domain-containing protein</fullName>
    </submittedName>
</protein>
<dbReference type="RefSeq" id="WP_338880561.1">
    <property type="nucleotide sequence ID" value="NZ_CP148753.1"/>
</dbReference>
<proteinExistence type="inferred from homology"/>
<dbReference type="EMBL" id="CP148753">
    <property type="protein sequence ID" value="WXR74723.1"/>
    <property type="molecule type" value="Genomic_DNA"/>
</dbReference>